<sequence>MPDQGILLLARAVSRDLLLAASDLVEVLPAGPIAPLPGPLPGIAGVILHQGEFLPVLDWAALPGETAPARPTVAMAILKRRLALPLEFLSGALEGGRENLKVEPPGADPWAPFMVCACVVEGPPLPLLDSDKLIDWLHQRRAGR</sequence>
<keyword evidence="3" id="KW-1185">Reference proteome</keyword>
<dbReference type="EMBL" id="BSDD01000001">
    <property type="protein sequence ID" value="GLH69061.1"/>
    <property type="molecule type" value="Genomic_DNA"/>
</dbReference>
<dbReference type="Proteomes" id="UP001165089">
    <property type="component" value="Unassembled WGS sequence"/>
</dbReference>
<dbReference type="InterPro" id="IPR036061">
    <property type="entry name" value="CheW-like_dom_sf"/>
</dbReference>
<dbReference type="SUPFAM" id="SSF50341">
    <property type="entry name" value="CheW-like"/>
    <property type="match status" value="1"/>
</dbReference>
<reference evidence="2 3" key="1">
    <citation type="journal article" date="2023" name="Antonie Van Leeuwenhoek">
        <title>Mesoterricola silvestris gen. nov., sp. nov., Mesoterricola sediminis sp. nov., Geothrix oryzae sp. nov., Geothrix edaphica sp. nov., Geothrix rubra sp. nov., and Geothrix limicola sp. nov., six novel members of Acidobacteriota isolated from soils.</title>
        <authorList>
            <person name="Itoh H."/>
            <person name="Sugisawa Y."/>
            <person name="Mise K."/>
            <person name="Xu Z."/>
            <person name="Kuniyasu M."/>
            <person name="Ushijima N."/>
            <person name="Kawano K."/>
            <person name="Kobayashi E."/>
            <person name="Shiratori Y."/>
            <person name="Masuda Y."/>
            <person name="Senoo K."/>
        </authorList>
    </citation>
    <scope>NUCLEOTIDE SEQUENCE [LARGE SCALE GENOMIC DNA]</scope>
    <source>
        <strain evidence="2 3">Red803</strain>
    </source>
</reference>
<feature type="domain" description="CheW-like" evidence="1">
    <location>
        <begin position="8"/>
        <end position="136"/>
    </location>
</feature>
<organism evidence="2 3">
    <name type="scientific">Geothrix rubra</name>
    <dbReference type="NCBI Taxonomy" id="2927977"/>
    <lineage>
        <taxon>Bacteria</taxon>
        <taxon>Pseudomonadati</taxon>
        <taxon>Acidobacteriota</taxon>
        <taxon>Holophagae</taxon>
        <taxon>Holophagales</taxon>
        <taxon>Holophagaceae</taxon>
        <taxon>Geothrix</taxon>
    </lineage>
</organism>
<proteinExistence type="predicted"/>
<evidence type="ECO:0000313" key="2">
    <source>
        <dbReference type="EMBL" id="GLH69061.1"/>
    </source>
</evidence>
<gene>
    <name evidence="2" type="ORF">GETHPA_05940</name>
</gene>
<evidence type="ECO:0000313" key="3">
    <source>
        <dbReference type="Proteomes" id="UP001165089"/>
    </source>
</evidence>
<dbReference type="RefSeq" id="WP_285722825.1">
    <property type="nucleotide sequence ID" value="NZ_BSDD01000001.1"/>
</dbReference>
<dbReference type="Pfam" id="PF01584">
    <property type="entry name" value="CheW"/>
    <property type="match status" value="1"/>
</dbReference>
<evidence type="ECO:0000259" key="1">
    <source>
        <dbReference type="Pfam" id="PF01584"/>
    </source>
</evidence>
<comment type="caution">
    <text evidence="2">The sequence shown here is derived from an EMBL/GenBank/DDBJ whole genome shotgun (WGS) entry which is preliminary data.</text>
</comment>
<name>A0ABQ5Q3P1_9BACT</name>
<protein>
    <recommendedName>
        <fullName evidence="1">CheW-like domain-containing protein</fullName>
    </recommendedName>
</protein>
<accession>A0ABQ5Q3P1</accession>
<dbReference type="InterPro" id="IPR002545">
    <property type="entry name" value="CheW-lke_dom"/>
</dbReference>